<gene>
    <name evidence="1" type="ORF">DEBURN_LOCUS9320</name>
</gene>
<proteinExistence type="predicted"/>
<organism evidence="1 2">
    <name type="scientific">Diversispora eburnea</name>
    <dbReference type="NCBI Taxonomy" id="1213867"/>
    <lineage>
        <taxon>Eukaryota</taxon>
        <taxon>Fungi</taxon>
        <taxon>Fungi incertae sedis</taxon>
        <taxon>Mucoromycota</taxon>
        <taxon>Glomeromycotina</taxon>
        <taxon>Glomeromycetes</taxon>
        <taxon>Diversisporales</taxon>
        <taxon>Diversisporaceae</taxon>
        <taxon>Diversispora</taxon>
    </lineage>
</organism>
<evidence type="ECO:0000313" key="1">
    <source>
        <dbReference type="EMBL" id="CAG8596681.1"/>
    </source>
</evidence>
<dbReference type="EMBL" id="CAJVPK010001724">
    <property type="protein sequence ID" value="CAG8596681.1"/>
    <property type="molecule type" value="Genomic_DNA"/>
</dbReference>
<feature type="non-terminal residue" evidence="1">
    <location>
        <position position="213"/>
    </location>
</feature>
<dbReference type="AlphaFoldDB" id="A0A9N9CDZ2"/>
<sequence length="213" mass="25046">MVNEEPSIKVSYDTNKETQPMPKVGNCSDYFKYESDANSYYYLSEGQATLSVDNYLVFGIYITDETYSRLNHTSPMIMQTFDSEYPYQNKHPKLKSSIDVGNIYALTESNGTNVFFFRYYRLRREELDHSFLTQLGWKPKYEIYNYIESEMQTIEYSLPGPFNDVYDDDVFYNFYAKVVIKLKTNIIEVEREQRARTILEVLANIAALYGLAF</sequence>
<dbReference type="OrthoDB" id="2447101at2759"/>
<accession>A0A9N9CDZ2</accession>
<comment type="caution">
    <text evidence="1">The sequence shown here is derived from an EMBL/GenBank/DDBJ whole genome shotgun (WGS) entry which is preliminary data.</text>
</comment>
<evidence type="ECO:0000313" key="2">
    <source>
        <dbReference type="Proteomes" id="UP000789706"/>
    </source>
</evidence>
<name>A0A9N9CDZ2_9GLOM</name>
<reference evidence="1" key="1">
    <citation type="submission" date="2021-06" db="EMBL/GenBank/DDBJ databases">
        <authorList>
            <person name="Kallberg Y."/>
            <person name="Tangrot J."/>
            <person name="Rosling A."/>
        </authorList>
    </citation>
    <scope>NUCLEOTIDE SEQUENCE</scope>
    <source>
        <strain evidence="1">AZ414A</strain>
    </source>
</reference>
<protein>
    <submittedName>
        <fullName evidence="1">4835_t:CDS:1</fullName>
    </submittedName>
</protein>
<dbReference type="Proteomes" id="UP000789706">
    <property type="component" value="Unassembled WGS sequence"/>
</dbReference>
<keyword evidence="2" id="KW-1185">Reference proteome</keyword>